<dbReference type="RefSeq" id="XP_003286598.1">
    <property type="nucleotide sequence ID" value="XM_003286550.1"/>
</dbReference>
<evidence type="ECO:0000256" key="15">
    <source>
        <dbReference type="ARBA" id="ARBA00024347"/>
    </source>
</evidence>
<dbReference type="PANTHER" id="PTHR10459">
    <property type="entry name" value="DNA LIGASE"/>
    <property type="match status" value="1"/>
</dbReference>
<dbReference type="OMA" id="QGENDRF"/>
<dbReference type="Pfam" id="PF00644">
    <property type="entry name" value="PARP"/>
    <property type="match status" value="1"/>
</dbReference>
<evidence type="ECO:0000256" key="1">
    <source>
        <dbReference type="ARBA" id="ARBA00000438"/>
    </source>
</evidence>
<evidence type="ECO:0000256" key="13">
    <source>
        <dbReference type="ARBA" id="ARBA00023125"/>
    </source>
</evidence>
<evidence type="ECO:0000256" key="7">
    <source>
        <dbReference type="ARBA" id="ARBA00022723"/>
    </source>
</evidence>
<dbReference type="SUPFAM" id="SSF47587">
    <property type="entry name" value="Domain of poly(ADP-ribose) polymerase"/>
    <property type="match status" value="1"/>
</dbReference>
<dbReference type="InterPro" id="IPR036420">
    <property type="entry name" value="BRCT_dom_sf"/>
</dbReference>
<dbReference type="OrthoDB" id="429950at2759"/>
<sequence length="688" mass="77988">MPPKRKITQSDEGDNTSTTAKNFFDGIIFSFSGTFSVTQSELIKKVENHGSSTAKGVTLKVTHLVSTAEDFKKNSASVQKAKKQGIFIVSEQFIHKCIEASKKLDEKDFIISDSDDAEDEEEEEEEEKVAPPPKRGSKKAAAKRGKEPEPESEESEEDTNKLTTRSKKKTKNVDESKSEKSNTTEEFSSDIEDSDDDSNKVTVKVHGRAAVDMHFPDKNYHVYDDGKDVYDATLNQTEIAQNNNKFYIIQILESDNGQNYTVWNRWGREGLKGIGKRFDYSKANLHAAISLFNEKFFEKTKNPFNNRKNFRKVAGKYDLIELDYSIDDKSEQTKSKPKAATHKKECTLDERVQDLIKLIFDVKMMKRTMAEAKVDLKKMPLGKLSKTQITKGYMVLKEIEEVLLGKSKDNLVSLSSKFYTAIPHVSDNVMQPPPTINSHQMLLAKMTMLQNLADIEIATTLIKEAESDDSNILESHYKNLKTEIIPLDRHTTEFKDIETYVINTYKGKTPEIINVFKIDREGEADRFKKSLHLGNRKLLWHGSRLTNFVGIISQGLRIAPPEAPVSGYRFGKGIYFADIMSLSANYCRTSGSNDFCMLLGDVTLGKTADLYRDQYMEKPINGTNSTLALGSIEPDPKNVHSHTDGYTIPYGKIVDSPYKNKQVSCLEHQYIVYSVDQVQLKYLLQLKY</sequence>
<gene>
    <name evidence="23" type="ORF">DICPUDRAFT_150569</name>
</gene>
<dbReference type="eggNOG" id="KOG1037">
    <property type="taxonomic scope" value="Eukaryota"/>
</dbReference>
<evidence type="ECO:0000259" key="19">
    <source>
        <dbReference type="PROSITE" id="PS50172"/>
    </source>
</evidence>
<dbReference type="CDD" id="cd17747">
    <property type="entry name" value="BRCT_PARP1"/>
    <property type="match status" value="1"/>
</dbReference>
<dbReference type="PROSITE" id="PS50172">
    <property type="entry name" value="BRCT"/>
    <property type="match status" value="1"/>
</dbReference>
<comment type="subcellular location">
    <subcellularLocation>
        <location evidence="3">Nucleus</location>
    </subcellularLocation>
</comment>
<dbReference type="GO" id="GO:0008270">
    <property type="term" value="F:zinc ion binding"/>
    <property type="evidence" value="ECO:0007669"/>
    <property type="project" value="UniProtKB-KW"/>
</dbReference>
<feature type="compositionally biased region" description="Acidic residues" evidence="18">
    <location>
        <begin position="187"/>
        <end position="196"/>
    </location>
</feature>
<dbReference type="Pfam" id="PF00533">
    <property type="entry name" value="BRCT"/>
    <property type="match status" value="1"/>
</dbReference>
<evidence type="ECO:0000256" key="18">
    <source>
        <dbReference type="SAM" id="MobiDB-lite"/>
    </source>
</evidence>
<dbReference type="Gene3D" id="1.20.142.10">
    <property type="entry name" value="Poly(ADP-ribose) polymerase, regulatory domain"/>
    <property type="match status" value="1"/>
</dbReference>
<dbReference type="InterPro" id="IPR050800">
    <property type="entry name" value="ARTD/PARP"/>
</dbReference>
<dbReference type="SMART" id="SM00773">
    <property type="entry name" value="WGR"/>
    <property type="match status" value="1"/>
</dbReference>
<keyword evidence="14" id="KW-0539">Nucleus</keyword>
<dbReference type="Gene3D" id="3.40.50.10190">
    <property type="entry name" value="BRCT domain"/>
    <property type="match status" value="1"/>
</dbReference>
<dbReference type="PROSITE" id="PS51060">
    <property type="entry name" value="PARP_ALPHA_HD"/>
    <property type="match status" value="1"/>
</dbReference>
<dbReference type="STRING" id="5786.F0ZGN6"/>
<evidence type="ECO:0000256" key="6">
    <source>
        <dbReference type="ARBA" id="ARBA00022695"/>
    </source>
</evidence>
<keyword evidence="4 17" id="KW-0328">Glycosyltransferase</keyword>
<dbReference type="EMBL" id="GL871014">
    <property type="protein sequence ID" value="EGC36876.1"/>
    <property type="molecule type" value="Genomic_DNA"/>
</dbReference>
<dbReference type="GO" id="GO:0140806">
    <property type="term" value="F:NAD+-protein-aspartate ADP-ribosyltransferase activity"/>
    <property type="evidence" value="ECO:0007669"/>
    <property type="project" value="RHEA"/>
</dbReference>
<evidence type="ECO:0000256" key="12">
    <source>
        <dbReference type="ARBA" id="ARBA00023027"/>
    </source>
</evidence>
<dbReference type="GO" id="GO:0003677">
    <property type="term" value="F:DNA binding"/>
    <property type="evidence" value="ECO:0007669"/>
    <property type="project" value="UniProtKB-KW"/>
</dbReference>
<evidence type="ECO:0000256" key="10">
    <source>
        <dbReference type="ARBA" id="ARBA00022771"/>
    </source>
</evidence>
<dbReference type="Proteomes" id="UP000001064">
    <property type="component" value="Unassembled WGS sequence"/>
</dbReference>
<evidence type="ECO:0000259" key="20">
    <source>
        <dbReference type="PROSITE" id="PS51059"/>
    </source>
</evidence>
<keyword evidence="24" id="KW-1185">Reference proteome</keyword>
<organism evidence="23 24">
    <name type="scientific">Dictyostelium purpureum</name>
    <name type="common">Slime mold</name>
    <dbReference type="NCBI Taxonomy" id="5786"/>
    <lineage>
        <taxon>Eukaryota</taxon>
        <taxon>Amoebozoa</taxon>
        <taxon>Evosea</taxon>
        <taxon>Eumycetozoa</taxon>
        <taxon>Dictyostelia</taxon>
        <taxon>Dictyosteliales</taxon>
        <taxon>Dictyosteliaceae</taxon>
        <taxon>Dictyostelium</taxon>
    </lineage>
</organism>
<dbReference type="InterPro" id="IPR004102">
    <property type="entry name" value="Poly(ADP-ribose)pol_reg_dom"/>
</dbReference>
<proteinExistence type="inferred from homology"/>
<dbReference type="InterPro" id="IPR012317">
    <property type="entry name" value="Poly(ADP-ribose)pol_cat_dom"/>
</dbReference>
<evidence type="ECO:0000256" key="5">
    <source>
        <dbReference type="ARBA" id="ARBA00022679"/>
    </source>
</evidence>
<dbReference type="GO" id="GO:0010225">
    <property type="term" value="P:response to UV-C"/>
    <property type="evidence" value="ECO:0007669"/>
    <property type="project" value="EnsemblProtists"/>
</dbReference>
<evidence type="ECO:0000259" key="22">
    <source>
        <dbReference type="PROSITE" id="PS51977"/>
    </source>
</evidence>
<dbReference type="GeneID" id="10503974"/>
<feature type="domain" description="BRCT" evidence="19">
    <location>
        <begin position="19"/>
        <end position="111"/>
    </location>
</feature>
<dbReference type="SUPFAM" id="SSF52113">
    <property type="entry name" value="BRCT domain"/>
    <property type="match status" value="1"/>
</dbReference>
<comment type="catalytic activity">
    <reaction evidence="1">
        <text>L-aspartyl-[protein] + NAD(+) = 4-O-(ADP-D-ribosyl)-L-aspartyl-[protein] + nicotinamide</text>
        <dbReference type="Rhea" id="RHEA:54424"/>
        <dbReference type="Rhea" id="RHEA-COMP:9867"/>
        <dbReference type="Rhea" id="RHEA-COMP:13832"/>
        <dbReference type="ChEBI" id="CHEBI:17154"/>
        <dbReference type="ChEBI" id="CHEBI:29961"/>
        <dbReference type="ChEBI" id="CHEBI:57540"/>
        <dbReference type="ChEBI" id="CHEBI:138102"/>
    </reaction>
</comment>
<comment type="catalytic activity">
    <reaction evidence="16">
        <text>NAD(+) + (ADP-D-ribosyl)n-acceptor = nicotinamide + (ADP-D-ribosyl)n+1-acceptor + H(+).</text>
        <dbReference type="EC" id="2.4.2.30"/>
    </reaction>
</comment>
<dbReference type="InterPro" id="IPR036616">
    <property type="entry name" value="Poly(ADP-ribose)pol_reg_dom_sf"/>
</dbReference>
<dbReference type="GO" id="GO:0003950">
    <property type="term" value="F:NAD+ poly-ADP-ribosyltransferase activity"/>
    <property type="evidence" value="ECO:0000318"/>
    <property type="project" value="GO_Central"/>
</dbReference>
<evidence type="ECO:0000256" key="3">
    <source>
        <dbReference type="ARBA" id="ARBA00004123"/>
    </source>
</evidence>
<evidence type="ECO:0000256" key="17">
    <source>
        <dbReference type="RuleBase" id="RU362114"/>
    </source>
</evidence>
<evidence type="ECO:0000313" key="23">
    <source>
        <dbReference type="EMBL" id="EGC36876.1"/>
    </source>
</evidence>
<dbReference type="SUPFAM" id="SSF142921">
    <property type="entry name" value="WGR domain-like"/>
    <property type="match status" value="1"/>
</dbReference>
<dbReference type="GO" id="GO:0010421">
    <property type="term" value="P:hydrogen peroxide-mediated programmed cell death"/>
    <property type="evidence" value="ECO:0007669"/>
    <property type="project" value="EnsemblProtists"/>
</dbReference>
<keyword evidence="8" id="KW-0677">Repeat</keyword>
<evidence type="ECO:0000256" key="11">
    <source>
        <dbReference type="ARBA" id="ARBA00022833"/>
    </source>
</evidence>
<evidence type="ECO:0000256" key="2">
    <source>
        <dbReference type="ARBA" id="ARBA00000459"/>
    </source>
</evidence>
<dbReference type="KEGG" id="dpp:DICPUDRAFT_150569"/>
<evidence type="ECO:0000256" key="8">
    <source>
        <dbReference type="ARBA" id="ARBA00022737"/>
    </source>
</evidence>
<keyword evidence="6" id="KW-0548">Nucleotidyltransferase</keyword>
<dbReference type="FunFam" id="3.90.228.10:FF:000039">
    <property type="entry name" value="Poly [ADP-ribose] polymerase"/>
    <property type="match status" value="1"/>
</dbReference>
<keyword evidence="13" id="KW-0238">DNA-binding</keyword>
<evidence type="ECO:0000313" key="24">
    <source>
        <dbReference type="Proteomes" id="UP000001064"/>
    </source>
</evidence>
<feature type="domain" description="WGR" evidence="22">
    <location>
        <begin position="219"/>
        <end position="317"/>
    </location>
</feature>
<dbReference type="InterPro" id="IPR008893">
    <property type="entry name" value="WGR_domain"/>
</dbReference>
<dbReference type="VEuPathDB" id="AmoebaDB:DICPUDRAFT_150569"/>
<keyword evidence="12 17" id="KW-0520">NAD</keyword>
<dbReference type="SUPFAM" id="SSF56399">
    <property type="entry name" value="ADP-ribosylation"/>
    <property type="match status" value="1"/>
</dbReference>
<dbReference type="InterPro" id="IPR036930">
    <property type="entry name" value="WGR_dom_sf"/>
</dbReference>
<accession>F0ZGN6</accession>
<feature type="compositionally biased region" description="Acidic residues" evidence="18">
    <location>
        <begin position="114"/>
        <end position="127"/>
    </location>
</feature>
<evidence type="ECO:0000256" key="9">
    <source>
        <dbReference type="ARBA" id="ARBA00022765"/>
    </source>
</evidence>
<evidence type="ECO:0000259" key="21">
    <source>
        <dbReference type="PROSITE" id="PS51060"/>
    </source>
</evidence>
<evidence type="ECO:0000256" key="14">
    <source>
        <dbReference type="ARBA" id="ARBA00023242"/>
    </source>
</evidence>
<dbReference type="FunFam" id="3.40.50.10190:FF:000051">
    <property type="entry name" value="Poly [ADP-ribose] polymerase"/>
    <property type="match status" value="1"/>
</dbReference>
<dbReference type="PROSITE" id="PS51059">
    <property type="entry name" value="PARP_CATALYTIC"/>
    <property type="match status" value="1"/>
</dbReference>
<keyword evidence="5 17" id="KW-0808">Transferase</keyword>
<feature type="domain" description="PARP catalytic" evidence="20">
    <location>
        <begin position="471"/>
        <end position="688"/>
    </location>
</feature>
<dbReference type="GO" id="GO:0140807">
    <property type="term" value="F:NAD+-protein-glutamate ADP-ribosyltransferase activity"/>
    <property type="evidence" value="ECO:0007669"/>
    <property type="project" value="RHEA"/>
</dbReference>
<feature type="domain" description="PARP alpha-helical" evidence="21">
    <location>
        <begin position="345"/>
        <end position="463"/>
    </location>
</feature>
<dbReference type="PROSITE" id="PS51977">
    <property type="entry name" value="WGR"/>
    <property type="match status" value="1"/>
</dbReference>
<dbReference type="FunFam" id="1.20.142.10:FF:000002">
    <property type="entry name" value="Poly [ADP-ribose] polymerase"/>
    <property type="match status" value="1"/>
</dbReference>
<dbReference type="FunCoup" id="F0ZGN6">
    <property type="interactions" value="381"/>
</dbReference>
<dbReference type="GO" id="GO:0006302">
    <property type="term" value="P:double-strand break repair"/>
    <property type="evidence" value="ECO:0000318"/>
    <property type="project" value="GO_Central"/>
</dbReference>
<dbReference type="AlphaFoldDB" id="F0ZGN6"/>
<dbReference type="GO" id="GO:0000077">
    <property type="term" value="P:DNA damage checkpoint signaling"/>
    <property type="evidence" value="ECO:0007669"/>
    <property type="project" value="EnsemblProtists"/>
</dbReference>
<dbReference type="GO" id="GO:0007346">
    <property type="term" value="P:regulation of mitotic cell cycle"/>
    <property type="evidence" value="ECO:0007669"/>
    <property type="project" value="EnsemblProtists"/>
</dbReference>
<dbReference type="InterPro" id="IPR001357">
    <property type="entry name" value="BRCT_dom"/>
</dbReference>
<dbReference type="GO" id="GO:0000012">
    <property type="term" value="P:single strand break repair"/>
    <property type="evidence" value="ECO:0007669"/>
    <property type="project" value="EnsemblProtists"/>
</dbReference>
<dbReference type="Pfam" id="PF02877">
    <property type="entry name" value="PARP_reg"/>
    <property type="match status" value="1"/>
</dbReference>
<dbReference type="SMART" id="SM00292">
    <property type="entry name" value="BRCT"/>
    <property type="match status" value="1"/>
</dbReference>
<dbReference type="GO" id="GO:0016779">
    <property type="term" value="F:nucleotidyltransferase activity"/>
    <property type="evidence" value="ECO:0007669"/>
    <property type="project" value="UniProtKB-KW"/>
</dbReference>
<keyword evidence="7" id="KW-0479">Metal-binding</keyword>
<keyword evidence="11" id="KW-0862">Zinc</keyword>
<dbReference type="GO" id="GO:0072718">
    <property type="term" value="P:response to cisplatin"/>
    <property type="evidence" value="ECO:0007669"/>
    <property type="project" value="EnsemblProtists"/>
</dbReference>
<dbReference type="Gene3D" id="3.90.228.10">
    <property type="match status" value="1"/>
</dbReference>
<dbReference type="Pfam" id="PF05406">
    <property type="entry name" value="WGR"/>
    <property type="match status" value="1"/>
</dbReference>
<dbReference type="InParanoid" id="F0ZGN6"/>
<feature type="region of interest" description="Disordered" evidence="18">
    <location>
        <begin position="114"/>
        <end position="200"/>
    </location>
</feature>
<reference evidence="24" key="1">
    <citation type="journal article" date="2011" name="Genome Biol.">
        <title>Comparative genomics of the social amoebae Dictyostelium discoideum and Dictyostelium purpureum.</title>
        <authorList>
            <consortium name="US DOE Joint Genome Institute (JGI-PGF)"/>
            <person name="Sucgang R."/>
            <person name="Kuo A."/>
            <person name="Tian X."/>
            <person name="Salerno W."/>
            <person name="Parikh A."/>
            <person name="Feasley C.L."/>
            <person name="Dalin E."/>
            <person name="Tu H."/>
            <person name="Huang E."/>
            <person name="Barry K."/>
            <person name="Lindquist E."/>
            <person name="Shapiro H."/>
            <person name="Bruce D."/>
            <person name="Schmutz J."/>
            <person name="Salamov A."/>
            <person name="Fey P."/>
            <person name="Gaudet P."/>
            <person name="Anjard C."/>
            <person name="Babu M.M."/>
            <person name="Basu S."/>
            <person name="Bushmanova Y."/>
            <person name="van der Wel H."/>
            <person name="Katoh-Kurasawa M."/>
            <person name="Dinh C."/>
            <person name="Coutinho P.M."/>
            <person name="Saito T."/>
            <person name="Elias M."/>
            <person name="Schaap P."/>
            <person name="Kay R.R."/>
            <person name="Henrissat B."/>
            <person name="Eichinger L."/>
            <person name="Rivero F."/>
            <person name="Putnam N.H."/>
            <person name="West C.M."/>
            <person name="Loomis W.F."/>
            <person name="Chisholm R.L."/>
            <person name="Shaulsky G."/>
            <person name="Strassmann J.E."/>
            <person name="Queller D.C."/>
            <person name="Kuspa A."/>
            <person name="Grigoriev I.V."/>
        </authorList>
    </citation>
    <scope>NUCLEOTIDE SEQUENCE [LARGE SCALE GENOMIC DNA]</scope>
    <source>
        <strain evidence="24">QSDP1</strain>
    </source>
</reference>
<keyword evidence="10" id="KW-0863">Zinc-finger</keyword>
<name>F0ZGN6_DICPU</name>
<feature type="compositionally biased region" description="Basic and acidic residues" evidence="18">
    <location>
        <begin position="171"/>
        <end position="183"/>
    </location>
</feature>
<evidence type="ECO:0000256" key="4">
    <source>
        <dbReference type="ARBA" id="ARBA00022676"/>
    </source>
</evidence>
<keyword evidence="9" id="KW-0013">ADP-ribosylation</keyword>
<dbReference type="EC" id="2.4.2.-" evidence="17"/>
<dbReference type="PANTHER" id="PTHR10459:SF104">
    <property type="entry name" value="POLY [ADP-RIBOSE] POLYMERASE"/>
    <property type="match status" value="1"/>
</dbReference>
<protein>
    <recommendedName>
        <fullName evidence="17">Poly [ADP-ribose] polymerase</fullName>
        <shortName evidence="17">PARP</shortName>
        <ecNumber evidence="17">2.4.2.-</ecNumber>
    </recommendedName>
</protein>
<comment type="similarity">
    <text evidence="15">Belongs to the ARTD/PARP family.</text>
</comment>
<comment type="catalytic activity">
    <reaction evidence="2">
        <text>L-glutamyl-[protein] + NAD(+) = 5-O-(ADP-D-ribosyl)-L-glutamyl-[protein] + nicotinamide</text>
        <dbReference type="Rhea" id="RHEA:58224"/>
        <dbReference type="Rhea" id="RHEA-COMP:10208"/>
        <dbReference type="Rhea" id="RHEA-COMP:15089"/>
        <dbReference type="ChEBI" id="CHEBI:17154"/>
        <dbReference type="ChEBI" id="CHEBI:29973"/>
        <dbReference type="ChEBI" id="CHEBI:57540"/>
        <dbReference type="ChEBI" id="CHEBI:142540"/>
    </reaction>
</comment>
<dbReference type="GO" id="GO:0005730">
    <property type="term" value="C:nucleolus"/>
    <property type="evidence" value="ECO:0000318"/>
    <property type="project" value="GO_Central"/>
</dbReference>
<evidence type="ECO:0000256" key="16">
    <source>
        <dbReference type="ARBA" id="ARBA00033987"/>
    </source>
</evidence>
<dbReference type="GO" id="GO:0010918">
    <property type="term" value="P:positive regulation of mitochondrial membrane potential"/>
    <property type="evidence" value="ECO:0007669"/>
    <property type="project" value="EnsemblProtists"/>
</dbReference>
<dbReference type="CDD" id="cd01437">
    <property type="entry name" value="parp_like"/>
    <property type="match status" value="1"/>
</dbReference>